<evidence type="ECO:0000256" key="8">
    <source>
        <dbReference type="ARBA" id="ARBA00022723"/>
    </source>
</evidence>
<dbReference type="GO" id="GO:0020037">
    <property type="term" value="F:heme binding"/>
    <property type="evidence" value="ECO:0007669"/>
    <property type="project" value="InterPro"/>
</dbReference>
<reference evidence="15 16" key="1">
    <citation type="journal article" date="2014" name="Agronomy (Basel)">
        <title>A Draft Genome Sequence for Ensete ventricosum, the Drought-Tolerant Tree Against Hunger.</title>
        <authorList>
            <person name="Harrison J."/>
            <person name="Moore K.A."/>
            <person name="Paszkiewicz K."/>
            <person name="Jones T."/>
            <person name="Grant M."/>
            <person name="Ambacheew D."/>
            <person name="Muzemil S."/>
            <person name="Studholme D.J."/>
        </authorList>
    </citation>
    <scope>NUCLEOTIDE SEQUENCE [LARGE SCALE GENOMIC DNA]</scope>
</reference>
<dbReference type="Pfam" id="PF00042">
    <property type="entry name" value="Globin"/>
    <property type="match status" value="1"/>
</dbReference>
<dbReference type="EMBL" id="AMZH03000725">
    <property type="protein sequence ID" value="RRT82286.1"/>
    <property type="molecule type" value="Genomic_DNA"/>
</dbReference>
<evidence type="ECO:0000256" key="4">
    <source>
        <dbReference type="ARBA" id="ARBA00007609"/>
    </source>
</evidence>
<dbReference type="Gene3D" id="1.10.490.10">
    <property type="entry name" value="Globins"/>
    <property type="match status" value="1"/>
</dbReference>
<evidence type="ECO:0000256" key="1">
    <source>
        <dbReference type="ARBA" id="ARBA00001970"/>
    </source>
</evidence>
<gene>
    <name evidence="15" type="ORF">B296_00006217</name>
</gene>
<keyword evidence="11" id="KW-0539">Nucleus</keyword>
<evidence type="ECO:0000259" key="14">
    <source>
        <dbReference type="PROSITE" id="PS01033"/>
    </source>
</evidence>
<evidence type="ECO:0000256" key="2">
    <source>
        <dbReference type="ARBA" id="ARBA00004123"/>
    </source>
</evidence>
<keyword evidence="6" id="KW-0963">Cytoplasm</keyword>
<evidence type="ECO:0000256" key="5">
    <source>
        <dbReference type="ARBA" id="ARBA00011738"/>
    </source>
</evidence>
<protein>
    <recommendedName>
        <fullName evidence="14">Globin domain-containing protein</fullName>
    </recommendedName>
</protein>
<comment type="subunit">
    <text evidence="5">Homodimer.</text>
</comment>
<feature type="domain" description="Globin" evidence="14">
    <location>
        <begin position="12"/>
        <end position="161"/>
    </location>
</feature>
<organism evidence="15 16">
    <name type="scientific">Ensete ventricosum</name>
    <name type="common">Abyssinian banana</name>
    <name type="synonym">Musa ensete</name>
    <dbReference type="NCBI Taxonomy" id="4639"/>
    <lineage>
        <taxon>Eukaryota</taxon>
        <taxon>Viridiplantae</taxon>
        <taxon>Streptophyta</taxon>
        <taxon>Embryophyta</taxon>
        <taxon>Tracheophyta</taxon>
        <taxon>Spermatophyta</taxon>
        <taxon>Magnoliopsida</taxon>
        <taxon>Liliopsida</taxon>
        <taxon>Zingiberales</taxon>
        <taxon>Musaceae</taxon>
        <taxon>Ensete</taxon>
    </lineage>
</organism>
<dbReference type="GO" id="GO:0046872">
    <property type="term" value="F:metal ion binding"/>
    <property type="evidence" value="ECO:0007669"/>
    <property type="project" value="UniProtKB-KW"/>
</dbReference>
<evidence type="ECO:0000313" key="16">
    <source>
        <dbReference type="Proteomes" id="UP000287651"/>
    </source>
</evidence>
<evidence type="ECO:0000256" key="13">
    <source>
        <dbReference type="RuleBase" id="RU000625"/>
    </source>
</evidence>
<dbReference type="CDD" id="cd14784">
    <property type="entry name" value="class1_nsHb-like"/>
    <property type="match status" value="1"/>
</dbReference>
<dbReference type="PANTHER" id="PTHR22924">
    <property type="entry name" value="LEGHEMOGLOBIN-RELATED"/>
    <property type="match status" value="1"/>
</dbReference>
<comment type="subcellular location">
    <subcellularLocation>
        <location evidence="3">Cytoplasm</location>
    </subcellularLocation>
    <subcellularLocation>
        <location evidence="2">Nucleus</location>
    </subcellularLocation>
</comment>
<dbReference type="SUPFAM" id="SSF46458">
    <property type="entry name" value="Globin-like"/>
    <property type="match status" value="1"/>
</dbReference>
<keyword evidence="9" id="KW-0560">Oxidoreductase</keyword>
<evidence type="ECO:0000256" key="12">
    <source>
        <dbReference type="ARBA" id="ARBA00048118"/>
    </source>
</evidence>
<dbReference type="PANTHER" id="PTHR22924:SF98">
    <property type="entry name" value="NON-SYMBIOTIC HEMOGLOBIN 3"/>
    <property type="match status" value="1"/>
</dbReference>
<dbReference type="GO" id="GO:0016491">
    <property type="term" value="F:oxidoreductase activity"/>
    <property type="evidence" value="ECO:0007669"/>
    <property type="project" value="UniProtKB-KW"/>
</dbReference>
<dbReference type="InterPro" id="IPR001032">
    <property type="entry name" value="Leghaemoglobin-like"/>
</dbReference>
<comment type="caution">
    <text evidence="15">The sequence shown here is derived from an EMBL/GenBank/DDBJ whole genome shotgun (WGS) entry which is preliminary data.</text>
</comment>
<proteinExistence type="inferred from homology"/>
<evidence type="ECO:0000256" key="11">
    <source>
        <dbReference type="ARBA" id="ARBA00023242"/>
    </source>
</evidence>
<dbReference type="AlphaFoldDB" id="A0A427B1U4"/>
<keyword evidence="8 13" id="KW-0479">Metal-binding</keyword>
<comment type="catalytic activity">
    <reaction evidence="12">
        <text>Fe(III)-heme b-[protein] + nitric oxide + H2O = Fe(II)-heme b-[protein] + nitrite + 2 H(+)</text>
        <dbReference type="Rhea" id="RHEA:77711"/>
        <dbReference type="Rhea" id="RHEA-COMP:18975"/>
        <dbReference type="Rhea" id="RHEA-COMP:18976"/>
        <dbReference type="ChEBI" id="CHEBI:15377"/>
        <dbReference type="ChEBI" id="CHEBI:15378"/>
        <dbReference type="ChEBI" id="CHEBI:16301"/>
        <dbReference type="ChEBI" id="CHEBI:16480"/>
        <dbReference type="ChEBI" id="CHEBI:55376"/>
        <dbReference type="ChEBI" id="CHEBI:60344"/>
    </reaction>
    <physiologicalReaction direction="right-to-left" evidence="12">
        <dbReference type="Rhea" id="RHEA:77713"/>
    </physiologicalReaction>
</comment>
<dbReference type="InterPro" id="IPR019824">
    <property type="entry name" value="Leghaemoglobin_Fe_BS"/>
</dbReference>
<keyword evidence="7 13" id="KW-0349">Heme</keyword>
<evidence type="ECO:0000256" key="10">
    <source>
        <dbReference type="ARBA" id="ARBA00023004"/>
    </source>
</evidence>
<dbReference type="PROSITE" id="PS00208">
    <property type="entry name" value="PLANT_GLOBIN"/>
    <property type="match status" value="1"/>
</dbReference>
<evidence type="ECO:0000313" key="15">
    <source>
        <dbReference type="EMBL" id="RRT82286.1"/>
    </source>
</evidence>
<evidence type="ECO:0000256" key="6">
    <source>
        <dbReference type="ARBA" id="ARBA00022490"/>
    </source>
</evidence>
<comment type="cofactor">
    <cofactor evidence="1">
        <name>heme b</name>
        <dbReference type="ChEBI" id="CHEBI:60344"/>
    </cofactor>
</comment>
<sequence>MENSEGGAQAIAFGEEQEALVVNSWNVMKQHAADTALSFFLKIFEIAPSATQLFSFLRDADVPLDKNPKLKAHAMAVFTMACESAAQLRKTGKVAVREITLKKLGATHINSGVIDEHFEVVKFALLETIKDAVPEMWCPEMKDAWGQAYDHLAAAIKEEMKLLSTRV</sequence>
<dbReference type="PRINTS" id="PR00188">
    <property type="entry name" value="PLANTGLOBIN"/>
</dbReference>
<evidence type="ECO:0000256" key="7">
    <source>
        <dbReference type="ARBA" id="ARBA00022617"/>
    </source>
</evidence>
<dbReference type="InterPro" id="IPR000971">
    <property type="entry name" value="Globin"/>
</dbReference>
<dbReference type="GO" id="GO:0005737">
    <property type="term" value="C:cytoplasm"/>
    <property type="evidence" value="ECO:0007669"/>
    <property type="project" value="UniProtKB-SubCell"/>
</dbReference>
<keyword evidence="10 13" id="KW-0408">Iron</keyword>
<dbReference type="InterPro" id="IPR012292">
    <property type="entry name" value="Globin/Proto"/>
</dbReference>
<accession>A0A427B1U4</accession>
<dbReference type="Proteomes" id="UP000287651">
    <property type="component" value="Unassembled WGS sequence"/>
</dbReference>
<comment type="similarity">
    <text evidence="4 13">Belongs to the plant globin family.</text>
</comment>
<dbReference type="GO" id="GO:0005634">
    <property type="term" value="C:nucleus"/>
    <property type="evidence" value="ECO:0007669"/>
    <property type="project" value="UniProtKB-SubCell"/>
</dbReference>
<name>A0A427B1U4_ENSVE</name>
<evidence type="ECO:0000256" key="9">
    <source>
        <dbReference type="ARBA" id="ARBA00023002"/>
    </source>
</evidence>
<evidence type="ECO:0000256" key="3">
    <source>
        <dbReference type="ARBA" id="ARBA00004496"/>
    </source>
</evidence>
<dbReference type="PROSITE" id="PS01033">
    <property type="entry name" value="GLOBIN"/>
    <property type="match status" value="1"/>
</dbReference>
<dbReference type="GO" id="GO:0019825">
    <property type="term" value="F:oxygen binding"/>
    <property type="evidence" value="ECO:0007669"/>
    <property type="project" value="InterPro"/>
</dbReference>
<dbReference type="InterPro" id="IPR009050">
    <property type="entry name" value="Globin-like_sf"/>
</dbReference>